<evidence type="ECO:0000313" key="13">
    <source>
        <dbReference type="EMBL" id="TWW81623.1"/>
    </source>
</evidence>
<dbReference type="PROSITE" id="PS50095">
    <property type="entry name" value="PLAT"/>
    <property type="match status" value="1"/>
</dbReference>
<dbReference type="PROSITE" id="PS51111">
    <property type="entry name" value="REJ"/>
    <property type="match status" value="2"/>
</dbReference>
<sequence>MVRALDNISHTSAQLCVEVEILQCSSPQVALVHNLSTIIRSRSNYFEASVVSNCTAYNIRQNATITVVNSPLVAVIKGGSKRLWPSLTDLTLDGSDSRDLDQEPGDEDALTYDWTFATLSPQSQLIKQNIESKRSRVTVPSRQLQPGTVYTFTLTVHKIGRTSTSVNQTLVSHTLPVVFLGHCEQCDGQVEYMWSAEDQAGLALDLQDFVSPAENTSPSLELRPGVLQSGQSYTFTFNVSLPDRGRWGSASIVLQTNTLPRGGLCVLSPETDILLLETVVTYDCSGWQQNESRFSQLIYTFQVEACHPNGTTCPLLTLYKMLTVKSPVSEDAASQWLTEKSQTELHTLVQHGNPQEIIPYAIALTSHLNQLNREITAKELMDRREIRNNVTQALVSLPVSSVLDIDQMTSALLQSTAVPSELSCGDCQKRLLETVGKVIHVIEEQASHGMSSAVKTGSDILNIIADPPISTTLIAMELSTPQGKPIAVQHLDLKQAIRVTLSNKHPIKHGCTGSTERKEALVNSGPIHVSVCVFSSLCQYYSQIEGRWRSEGLQPLEGSTLREAHCLTQHLTVFGASLFVHPGAIVLLPPTSGPVRNVIVVIACAVLVLIHLVVGIIAHKMDYLDSLRLRQVPLCGPPGLYQYRVLVKTGWRRGAGTTAHVGIRLYGVNKSGSHHLQKDGAFQRGSLDQFHLETDHNLGEIWKIRIWHDNTGLDPSWYIQHVVVWDLQSDHMFFFLLEDWLSVENHKNSTVEKDVLASCPDELSEFRRVFTSQLVFGVFEHHLWVSLWEHPGSSCFTRGQRVMCSALVLHLYFALSVLWYGAVGIKWQGGPVSARVPVNVEMVAVGMIIAVLVFPLQSFLCFLFRKIQSQVTVDTSVSASPACHSVEMDVHIGHSDLSGSSFLSLPDSCEPVRESHSSLLESKLFNSSILDFWAASGLAPKTDRACLEEDKHTWPSYDSLLNTPPGEEFTNATPEPKNSKDSSVLGQICKLKRKKVLNQLRLAPPLSNVSTMRTTLKKVNDRNLTTTFTLSEENLMMSIAADNTNSSSDSGRDSPRTPSSLSNTWCTSCSSWPEQGELQPLWVADTHTTLGPHSGPSLYESEGLYRCASLVSVDSMASTFLPSISPGSTRSPSTTRIGIARGQPNWLLPSWALRVIYPAVGVLLAACLTVVVLYGSLWPRNVVLLWLISTFSAFLTSALLLEPLKVCVQALICTTIWRPVDPEVEDQLALETTVVRTSGVHGRRVQPPYGYGLLRAKQEASKVQTLRSLMKNCVCQLLFLLLLLMVNYQDSIEQCQARLLHSAIRRSLHTAPSGMQNLTELMDWSEVKQWIIQTLVPHLHQNPSLGLVGRPRLQYTQIHSSLESVFQGDAVVTRQLTLTELSMSDWSMMLYLEKAAMQRLAFSLSIHPLLIPSSSGLDLQMTLSVILLLSALLTLFKEMRCISAERIQYFHQCKHWITLIFGLLSLTTAVLQFCFQSHARAYISKLQSHGDSFINFHHAACLAQRCSQSAAILLTLLILKLFSHSVEGFSTLHQASISLLSLLRNHMTLQKLCRVHPILGPLFGLLMFGSVWFLAKLCGAVLISTYRAEKVKLYHPTTEPQDYEMLEFFIKRLKLWLGLKKAKEFRHSVKFEGMDIPPSRSEDQSMSESGLNVLPFLDRLLPCVSVLLLRFDQVNQVLLHYPGHPGEEPGTQGALTQLMHLKDLFYPKMDSSQLEKRVVH</sequence>
<dbReference type="GO" id="GO:0006816">
    <property type="term" value="P:calcium ion transport"/>
    <property type="evidence" value="ECO:0007669"/>
    <property type="project" value="TreeGrafter"/>
</dbReference>
<feature type="transmembrane region" description="Helical" evidence="10">
    <location>
        <begin position="842"/>
        <end position="864"/>
    </location>
</feature>
<keyword evidence="3 10" id="KW-0812">Transmembrane</keyword>
<dbReference type="SUPFAM" id="SSF49723">
    <property type="entry name" value="Lipase/lipooxygenase domain (PLAT/LH2 domain)"/>
    <property type="match status" value="1"/>
</dbReference>
<dbReference type="Pfam" id="PF01477">
    <property type="entry name" value="PLAT"/>
    <property type="match status" value="1"/>
</dbReference>
<feature type="domain" description="REJ" evidence="12">
    <location>
        <begin position="1"/>
        <end position="172"/>
    </location>
</feature>
<dbReference type="Gene3D" id="2.60.40.10">
    <property type="entry name" value="Immunoglobulins"/>
    <property type="match status" value="1"/>
</dbReference>
<gene>
    <name evidence="13" type="ORF">D4764_01G0014380</name>
</gene>
<evidence type="ECO:0000256" key="5">
    <source>
        <dbReference type="ARBA" id="ARBA00022989"/>
    </source>
</evidence>
<feature type="transmembrane region" description="Helical" evidence="10">
    <location>
        <begin position="1456"/>
        <end position="1479"/>
    </location>
</feature>
<dbReference type="SMART" id="SM00303">
    <property type="entry name" value="GPS"/>
    <property type="match status" value="1"/>
</dbReference>
<dbReference type="InterPro" id="IPR013783">
    <property type="entry name" value="Ig-like_fold"/>
</dbReference>
<dbReference type="FunFam" id="2.60.60.20:FF:000012">
    <property type="entry name" value="polycystin-1 isoform X2"/>
    <property type="match status" value="1"/>
</dbReference>
<proteinExistence type="inferred from homology"/>
<accession>A0A5C6PQ65</accession>
<evidence type="ECO:0000256" key="2">
    <source>
        <dbReference type="ARBA" id="ARBA00007200"/>
    </source>
</evidence>
<dbReference type="InterPro" id="IPR000203">
    <property type="entry name" value="GPS"/>
</dbReference>
<dbReference type="InterPro" id="IPR042060">
    <property type="entry name" value="PLAT_polycystin1"/>
</dbReference>
<dbReference type="EMBL" id="RHFK02000001">
    <property type="protein sequence ID" value="TWW81623.1"/>
    <property type="molecule type" value="Genomic_DNA"/>
</dbReference>
<dbReference type="GO" id="GO:0005261">
    <property type="term" value="F:monoatomic cation channel activity"/>
    <property type="evidence" value="ECO:0007669"/>
    <property type="project" value="TreeGrafter"/>
</dbReference>
<feature type="domain" description="PLAT" evidence="11">
    <location>
        <begin position="641"/>
        <end position="755"/>
    </location>
</feature>
<comment type="caution">
    <text evidence="8">Lacks conserved residue(s) required for the propagation of feature annotation.</text>
</comment>
<dbReference type="PANTHER" id="PTHR46730">
    <property type="entry name" value="POLYCYSTIN-1"/>
    <property type="match status" value="1"/>
</dbReference>
<evidence type="ECO:0000256" key="1">
    <source>
        <dbReference type="ARBA" id="ARBA00004141"/>
    </source>
</evidence>
<keyword evidence="4" id="KW-0677">Repeat</keyword>
<keyword evidence="5 10" id="KW-1133">Transmembrane helix</keyword>
<dbReference type="PANTHER" id="PTHR46730:SF2">
    <property type="entry name" value="POLYCYSTIN-1 ISOFORM X1"/>
    <property type="match status" value="1"/>
</dbReference>
<dbReference type="Pfam" id="PF08016">
    <property type="entry name" value="PKD_channel"/>
    <property type="match status" value="1"/>
</dbReference>
<protein>
    <submittedName>
        <fullName evidence="13">Polycystin-1</fullName>
    </submittedName>
</protein>
<evidence type="ECO:0000256" key="7">
    <source>
        <dbReference type="ARBA" id="ARBA00023180"/>
    </source>
</evidence>
<evidence type="ECO:0000256" key="4">
    <source>
        <dbReference type="ARBA" id="ARBA00022737"/>
    </source>
</evidence>
<feature type="region of interest" description="Disordered" evidence="9">
    <location>
        <begin position="1042"/>
        <end position="1064"/>
    </location>
</feature>
<dbReference type="SMART" id="SM00308">
    <property type="entry name" value="LH2"/>
    <property type="match status" value="1"/>
</dbReference>
<keyword evidence="7" id="KW-0325">Glycoprotein</keyword>
<dbReference type="InterPro" id="IPR036392">
    <property type="entry name" value="PLAT/LH2_dom_sf"/>
</dbReference>
<comment type="subcellular location">
    <subcellularLocation>
        <location evidence="1">Membrane</location>
        <topology evidence="1">Multi-pass membrane protein</topology>
    </subcellularLocation>
</comment>
<evidence type="ECO:0000259" key="11">
    <source>
        <dbReference type="PROSITE" id="PS50095"/>
    </source>
</evidence>
<feature type="transmembrane region" description="Helical" evidence="10">
    <location>
        <begin position="802"/>
        <end position="822"/>
    </location>
</feature>
<keyword evidence="14" id="KW-1185">Reference proteome</keyword>
<dbReference type="InterPro" id="IPR002859">
    <property type="entry name" value="PKD/REJ-like"/>
</dbReference>
<dbReference type="Pfam" id="PF02010">
    <property type="entry name" value="REJ"/>
    <property type="match status" value="1"/>
</dbReference>
<organism evidence="13 14">
    <name type="scientific">Takifugu flavidus</name>
    <name type="common">sansaifugu</name>
    <dbReference type="NCBI Taxonomy" id="433684"/>
    <lineage>
        <taxon>Eukaryota</taxon>
        <taxon>Metazoa</taxon>
        <taxon>Chordata</taxon>
        <taxon>Craniata</taxon>
        <taxon>Vertebrata</taxon>
        <taxon>Euteleostomi</taxon>
        <taxon>Actinopterygii</taxon>
        <taxon>Neopterygii</taxon>
        <taxon>Teleostei</taxon>
        <taxon>Neoteleostei</taxon>
        <taxon>Acanthomorphata</taxon>
        <taxon>Eupercaria</taxon>
        <taxon>Tetraodontiformes</taxon>
        <taxon>Tetradontoidea</taxon>
        <taxon>Tetraodontidae</taxon>
        <taxon>Takifugu</taxon>
    </lineage>
</organism>
<evidence type="ECO:0000256" key="10">
    <source>
        <dbReference type="SAM" id="Phobius"/>
    </source>
</evidence>
<dbReference type="InterPro" id="IPR001024">
    <property type="entry name" value="PLAT/LH2_dom"/>
</dbReference>
<reference evidence="13 14" key="1">
    <citation type="submission" date="2019-04" db="EMBL/GenBank/DDBJ databases">
        <title>Chromosome genome assembly for Takifugu flavidus.</title>
        <authorList>
            <person name="Xiao S."/>
        </authorList>
    </citation>
    <scope>NUCLEOTIDE SEQUENCE [LARGE SCALE GENOMIC DNA]</scope>
    <source>
        <strain evidence="13">HTHZ2018</strain>
        <tissue evidence="13">Muscle</tissue>
    </source>
</reference>
<evidence type="ECO:0000256" key="3">
    <source>
        <dbReference type="ARBA" id="ARBA00022692"/>
    </source>
</evidence>
<dbReference type="InterPro" id="IPR014010">
    <property type="entry name" value="REJ_dom"/>
</dbReference>
<feature type="transmembrane region" description="Helical" evidence="10">
    <location>
        <begin position="1155"/>
        <end position="1177"/>
    </location>
</feature>
<name>A0A5C6PQ65_9TELE</name>
<dbReference type="GO" id="GO:0005886">
    <property type="term" value="C:plasma membrane"/>
    <property type="evidence" value="ECO:0007669"/>
    <property type="project" value="TreeGrafter"/>
</dbReference>
<comment type="similarity">
    <text evidence="2">Belongs to the polycystin family.</text>
</comment>
<dbReference type="Gene3D" id="2.60.60.20">
    <property type="entry name" value="PLAT/LH2 domain"/>
    <property type="match status" value="1"/>
</dbReference>
<feature type="transmembrane region" description="Helical" evidence="10">
    <location>
        <begin position="1558"/>
        <end position="1583"/>
    </location>
</feature>
<evidence type="ECO:0000256" key="6">
    <source>
        <dbReference type="ARBA" id="ARBA00023136"/>
    </source>
</evidence>
<feature type="region of interest" description="Disordered" evidence="9">
    <location>
        <begin position="957"/>
        <end position="984"/>
    </location>
</feature>
<dbReference type="CDD" id="cd01752">
    <property type="entry name" value="PLAT_polycystin"/>
    <property type="match status" value="1"/>
</dbReference>
<feature type="transmembrane region" description="Helical" evidence="10">
    <location>
        <begin position="598"/>
        <end position="618"/>
    </location>
</feature>
<dbReference type="InterPro" id="IPR013122">
    <property type="entry name" value="PKD1_2_channel"/>
</dbReference>
<evidence type="ECO:0000256" key="8">
    <source>
        <dbReference type="PROSITE-ProRule" id="PRU00152"/>
    </source>
</evidence>
<feature type="transmembrane region" description="Helical" evidence="10">
    <location>
        <begin position="1183"/>
        <end position="1201"/>
    </location>
</feature>
<keyword evidence="6 10" id="KW-0472">Membrane</keyword>
<evidence type="ECO:0000259" key="12">
    <source>
        <dbReference type="PROSITE" id="PS51111"/>
    </source>
</evidence>
<dbReference type="InterPro" id="IPR000434">
    <property type="entry name" value="PC1"/>
</dbReference>
<dbReference type="PRINTS" id="PR00500">
    <property type="entry name" value="POLYCYSTIN1"/>
</dbReference>
<dbReference type="Proteomes" id="UP000324091">
    <property type="component" value="Chromosome 1"/>
</dbReference>
<feature type="domain" description="REJ" evidence="12">
    <location>
        <begin position="710"/>
        <end position="1055"/>
    </location>
</feature>
<comment type="caution">
    <text evidence="13">The sequence shown here is derived from an EMBL/GenBank/DDBJ whole genome shotgun (WGS) entry which is preliminary data.</text>
</comment>
<evidence type="ECO:0000313" key="14">
    <source>
        <dbReference type="Proteomes" id="UP000324091"/>
    </source>
</evidence>
<evidence type="ECO:0000256" key="9">
    <source>
        <dbReference type="SAM" id="MobiDB-lite"/>
    </source>
</evidence>